<dbReference type="GO" id="GO:0048868">
    <property type="term" value="P:pollen tube development"/>
    <property type="evidence" value="ECO:0007669"/>
    <property type="project" value="UniProtKB-ARBA"/>
</dbReference>
<evidence type="ECO:0000256" key="9">
    <source>
        <dbReference type="ARBA" id="ARBA00061151"/>
    </source>
</evidence>
<feature type="transmembrane region" description="Helical" evidence="10">
    <location>
        <begin position="99"/>
        <end position="120"/>
    </location>
</feature>
<keyword evidence="6" id="KW-0333">Golgi apparatus</keyword>
<dbReference type="GO" id="GO:0000139">
    <property type="term" value="C:Golgi membrane"/>
    <property type="evidence" value="ECO:0007669"/>
    <property type="project" value="UniProtKB-SubCell"/>
</dbReference>
<dbReference type="AlphaFoldDB" id="A0A8T0GJP6"/>
<dbReference type="SUPFAM" id="SSF53448">
    <property type="entry name" value="Nucleotide-diphospho-sugar transferases"/>
    <property type="match status" value="1"/>
</dbReference>
<proteinExistence type="inferred from homology"/>
<dbReference type="PANTHER" id="PTHR32044:SF80">
    <property type="entry name" value="XYLOGLUCAN GLYCOSYLTRANSFERASE 2-RELATED"/>
    <property type="match status" value="1"/>
</dbReference>
<keyword evidence="13" id="KW-1185">Reference proteome</keyword>
<name>A0A8T0GJP6_CERPU</name>
<keyword evidence="7 10" id="KW-0472">Membrane</keyword>
<dbReference type="Gene3D" id="3.90.550.10">
    <property type="entry name" value="Spore Coat Polysaccharide Biosynthesis Protein SpsA, Chain A"/>
    <property type="match status" value="1"/>
</dbReference>
<comment type="caution">
    <text evidence="12">The sequence shown here is derived from an EMBL/GenBank/DDBJ whole genome shotgun (WGS) entry which is preliminary data.</text>
</comment>
<keyword evidence="2" id="KW-0328">Glycosyltransferase</keyword>
<dbReference type="InterPro" id="IPR029044">
    <property type="entry name" value="Nucleotide-diphossugar_trans"/>
</dbReference>
<evidence type="ECO:0000313" key="12">
    <source>
        <dbReference type="EMBL" id="KAG0559230.1"/>
    </source>
</evidence>
<organism evidence="12 13">
    <name type="scientific">Ceratodon purpureus</name>
    <name type="common">Fire moss</name>
    <name type="synonym">Dicranum purpureum</name>
    <dbReference type="NCBI Taxonomy" id="3225"/>
    <lineage>
        <taxon>Eukaryota</taxon>
        <taxon>Viridiplantae</taxon>
        <taxon>Streptophyta</taxon>
        <taxon>Embryophyta</taxon>
        <taxon>Bryophyta</taxon>
        <taxon>Bryophytina</taxon>
        <taxon>Bryopsida</taxon>
        <taxon>Dicranidae</taxon>
        <taxon>Pseudoditrichales</taxon>
        <taxon>Ditrichaceae</taxon>
        <taxon>Ceratodon</taxon>
    </lineage>
</organism>
<evidence type="ECO:0000256" key="2">
    <source>
        <dbReference type="ARBA" id="ARBA00022676"/>
    </source>
</evidence>
<evidence type="ECO:0000259" key="11">
    <source>
        <dbReference type="Pfam" id="PF13632"/>
    </source>
</evidence>
<evidence type="ECO:0000256" key="6">
    <source>
        <dbReference type="ARBA" id="ARBA00023034"/>
    </source>
</evidence>
<dbReference type="GO" id="GO:0071555">
    <property type="term" value="P:cell wall organization"/>
    <property type="evidence" value="ECO:0007669"/>
    <property type="project" value="UniProtKB-KW"/>
</dbReference>
<dbReference type="Pfam" id="PF13632">
    <property type="entry name" value="Glyco_trans_2_3"/>
    <property type="match status" value="1"/>
</dbReference>
<feature type="transmembrane region" description="Helical" evidence="10">
    <location>
        <begin position="486"/>
        <end position="505"/>
    </location>
</feature>
<gene>
    <name evidence="12" type="ORF">KC19_10G089000</name>
</gene>
<evidence type="ECO:0000256" key="8">
    <source>
        <dbReference type="ARBA" id="ARBA00023316"/>
    </source>
</evidence>
<dbReference type="Proteomes" id="UP000822688">
    <property type="component" value="Chromosome 10"/>
</dbReference>
<dbReference type="FunFam" id="3.90.550.10:FF:000007">
    <property type="entry name" value="probable xyloglucan glycosyltransferase 5"/>
    <property type="match status" value="1"/>
</dbReference>
<keyword evidence="8" id="KW-0961">Cell wall biogenesis/degradation</keyword>
<evidence type="ECO:0000256" key="7">
    <source>
        <dbReference type="ARBA" id="ARBA00023136"/>
    </source>
</evidence>
<evidence type="ECO:0000256" key="10">
    <source>
        <dbReference type="SAM" id="Phobius"/>
    </source>
</evidence>
<dbReference type="OrthoDB" id="72851at2759"/>
<dbReference type="EMBL" id="CM026431">
    <property type="protein sequence ID" value="KAG0559230.1"/>
    <property type="molecule type" value="Genomic_DNA"/>
</dbReference>
<sequence length="688" mass="78019">MASKFDFAELFSSEQKRGKPGAVRMENHDFDMLEVDSPTVGKRKDAKQMSWVFLLKANKAAGFVAWAWSGVMVLLTAVKERLIMRRGIVNSEGSSKGKHFHILTCLFVLALIMLCIEVAAHSQGWQLSVPHWPSSFSLQSVPHTLYLGWMYIRAEYIAPGLQRVTDFCICLFLLQSADRIILCCGCVYIKWKKIKPVPVNPSLESDDIEQPDKGHPMCLVQIPMCNERECYQQSIAAVCQLDWPKDRMLIQVLDDSSDEEVALLIEAEAKKWQQKGVNIVYRHRIDRTGYKAGNMKAGMQCDYVKDYEFVAIFDADFQPNSDFLKLTVPHFRENPELALVQARWSFVNKDENLLTRLQNINLSFHFEVEQQVNGVFLNFFGFNGTAGVWRIQALEESGGWLDRTTVEDMDIAVRAHLQGWKFIFLNDVRSLCELPDSYEAYRKQQHRWHSGPMQLFRLALPDIIAAKIPWTKKFNMVFLFFLLRKLILPFYSFTLFCIILPLTMFVPEATLPAWVVCYIPALMSLLNVIPSPKSFPFLVPFLLFENTMSVTKFNAMISGLFQLRSSHEWVVTKKSGVKALEGLEGSTSEAELLNQVQGVTTAPVVLGRGVSESGIDALKQKQAESAPAEPAPKKKSRLYRKELSLAFLLLTASARSLLSAQGIHFYFLLFQGIAFLVVGLDLIGEPHG</sequence>
<evidence type="ECO:0000256" key="4">
    <source>
        <dbReference type="ARBA" id="ARBA00022692"/>
    </source>
</evidence>
<dbReference type="InterPro" id="IPR001173">
    <property type="entry name" value="Glyco_trans_2-like"/>
</dbReference>
<feature type="transmembrane region" description="Helical" evidence="10">
    <location>
        <begin position="664"/>
        <end position="683"/>
    </location>
</feature>
<comment type="similarity">
    <text evidence="9">Belongs to the glycosyltransferase 2 family. Plant cellulose synthase-like C subfamily.</text>
</comment>
<evidence type="ECO:0000256" key="5">
    <source>
        <dbReference type="ARBA" id="ARBA00022989"/>
    </source>
</evidence>
<keyword evidence="3" id="KW-0808">Transferase</keyword>
<protein>
    <recommendedName>
        <fullName evidence="11">Glycosyltransferase 2-like domain-containing protein</fullName>
    </recommendedName>
</protein>
<reference evidence="12" key="1">
    <citation type="submission" date="2020-06" db="EMBL/GenBank/DDBJ databases">
        <title>WGS assembly of Ceratodon purpureus strain R40.</title>
        <authorList>
            <person name="Carey S.B."/>
            <person name="Jenkins J."/>
            <person name="Shu S."/>
            <person name="Lovell J.T."/>
            <person name="Sreedasyam A."/>
            <person name="Maumus F."/>
            <person name="Tiley G.P."/>
            <person name="Fernandez-Pozo N."/>
            <person name="Barry K."/>
            <person name="Chen C."/>
            <person name="Wang M."/>
            <person name="Lipzen A."/>
            <person name="Daum C."/>
            <person name="Saski C.A."/>
            <person name="Payton A.C."/>
            <person name="Mcbreen J.C."/>
            <person name="Conrad R.E."/>
            <person name="Kollar L.M."/>
            <person name="Olsson S."/>
            <person name="Huttunen S."/>
            <person name="Landis J.B."/>
            <person name="Wickett N.J."/>
            <person name="Johnson M.G."/>
            <person name="Rensing S.A."/>
            <person name="Grimwood J."/>
            <person name="Schmutz J."/>
            <person name="Mcdaniel S.F."/>
        </authorList>
    </citation>
    <scope>NUCLEOTIDE SEQUENCE</scope>
    <source>
        <strain evidence="12">R40</strain>
    </source>
</reference>
<accession>A0A8T0GJP6</accession>
<evidence type="ECO:0000256" key="1">
    <source>
        <dbReference type="ARBA" id="ARBA00004653"/>
    </source>
</evidence>
<comment type="subcellular location">
    <subcellularLocation>
        <location evidence="1">Golgi apparatus membrane</location>
        <topology evidence="1">Multi-pass membrane protein</topology>
    </subcellularLocation>
</comment>
<feature type="transmembrane region" description="Helical" evidence="10">
    <location>
        <begin position="60"/>
        <end position="78"/>
    </location>
</feature>
<keyword evidence="5 10" id="KW-1133">Transmembrane helix</keyword>
<dbReference type="PANTHER" id="PTHR32044">
    <property type="entry name" value="GLUCOMANNAN 4-BETA-MANNOSYLTRANSFERASE 9"/>
    <property type="match status" value="1"/>
</dbReference>
<evidence type="ECO:0000256" key="3">
    <source>
        <dbReference type="ARBA" id="ARBA00022679"/>
    </source>
</evidence>
<dbReference type="GO" id="GO:0016757">
    <property type="term" value="F:glycosyltransferase activity"/>
    <property type="evidence" value="ECO:0007669"/>
    <property type="project" value="UniProtKB-KW"/>
</dbReference>
<feature type="domain" description="Glycosyltransferase 2-like" evidence="11">
    <location>
        <begin position="310"/>
        <end position="505"/>
    </location>
</feature>
<keyword evidence="4 10" id="KW-0812">Transmembrane</keyword>
<evidence type="ECO:0000313" key="13">
    <source>
        <dbReference type="Proteomes" id="UP000822688"/>
    </source>
</evidence>
<dbReference type="GO" id="GO:0099402">
    <property type="term" value="P:plant organ development"/>
    <property type="evidence" value="ECO:0007669"/>
    <property type="project" value="UniProtKB-ARBA"/>
</dbReference>